<dbReference type="InterPro" id="IPR036116">
    <property type="entry name" value="FN3_sf"/>
</dbReference>
<dbReference type="InterPro" id="IPR000719">
    <property type="entry name" value="Prot_kinase_dom"/>
</dbReference>
<dbReference type="PROSITE" id="PS50835">
    <property type="entry name" value="IG_LIKE"/>
    <property type="match status" value="3"/>
</dbReference>
<evidence type="ECO:0000256" key="13">
    <source>
        <dbReference type="ARBA" id="ARBA00023136"/>
    </source>
</evidence>
<dbReference type="PANTHER" id="PTHR24416">
    <property type="entry name" value="TYROSINE-PROTEIN KINASE RECEPTOR"/>
    <property type="match status" value="1"/>
</dbReference>
<dbReference type="SMART" id="SM00219">
    <property type="entry name" value="TyrKc"/>
    <property type="match status" value="1"/>
</dbReference>
<feature type="active site" description="Proton acceptor" evidence="20">
    <location>
        <position position="772"/>
    </location>
</feature>
<feature type="domain" description="Ig-like" evidence="27">
    <location>
        <begin position="130"/>
        <end position="215"/>
    </location>
</feature>
<feature type="binding site" evidence="21">
    <location>
        <position position="718"/>
    </location>
    <ligand>
        <name>ATP</name>
        <dbReference type="ChEBI" id="CHEBI:30616"/>
    </ligand>
</feature>
<dbReference type="PROSITE" id="PS00107">
    <property type="entry name" value="PROTEIN_KINASE_ATP"/>
    <property type="match status" value="1"/>
</dbReference>
<evidence type="ECO:0000313" key="29">
    <source>
        <dbReference type="Proteomes" id="UP000694845"/>
    </source>
</evidence>
<evidence type="ECO:0000313" key="32">
    <source>
        <dbReference type="RefSeq" id="XP_022080784.1"/>
    </source>
</evidence>
<evidence type="ECO:0000256" key="18">
    <source>
        <dbReference type="ARBA" id="ARBA00023319"/>
    </source>
</evidence>
<keyword evidence="14" id="KW-0829">Tyrosine-protein kinase</keyword>
<evidence type="ECO:0000256" key="20">
    <source>
        <dbReference type="PIRSR" id="PIRSR000628-1"/>
    </source>
</evidence>
<evidence type="ECO:0000256" key="3">
    <source>
        <dbReference type="ARBA" id="ARBA00011902"/>
    </source>
</evidence>
<dbReference type="SMART" id="SM00408">
    <property type="entry name" value="IGc2"/>
    <property type="match status" value="3"/>
</dbReference>
<feature type="disulfide bond" evidence="22">
    <location>
        <begin position="270"/>
        <end position="323"/>
    </location>
</feature>
<feature type="disulfide bond" evidence="22">
    <location>
        <begin position="368"/>
        <end position="494"/>
    </location>
</feature>
<evidence type="ECO:0000259" key="28">
    <source>
        <dbReference type="PROSITE" id="PS50853"/>
    </source>
</evidence>
<dbReference type="Pfam" id="PF07679">
    <property type="entry name" value="I-set"/>
    <property type="match status" value="1"/>
</dbReference>
<gene>
    <name evidence="30 31 32" type="primary">LOC110973888</name>
</gene>
<keyword evidence="13 24" id="KW-0472">Membrane</keyword>
<dbReference type="PROSITE" id="PS50011">
    <property type="entry name" value="PROTEIN_KINASE_DOM"/>
    <property type="match status" value="1"/>
</dbReference>
<evidence type="ECO:0000256" key="17">
    <source>
        <dbReference type="ARBA" id="ARBA00023180"/>
    </source>
</evidence>
<feature type="binding site" evidence="21">
    <location>
        <begin position="712"/>
        <end position="714"/>
    </location>
    <ligand>
        <name>ATP</name>
        <dbReference type="ChEBI" id="CHEBI:30616"/>
    </ligand>
</feature>
<dbReference type="InterPro" id="IPR020635">
    <property type="entry name" value="Tyr_kinase_cat_dom"/>
</dbReference>
<evidence type="ECO:0000256" key="12">
    <source>
        <dbReference type="ARBA" id="ARBA00022989"/>
    </source>
</evidence>
<dbReference type="RefSeq" id="XP_022080784.1">
    <property type="nucleotide sequence ID" value="XM_022225092.1"/>
</dbReference>
<evidence type="ECO:0000256" key="21">
    <source>
        <dbReference type="PIRSR" id="PIRSR000628-2"/>
    </source>
</evidence>
<dbReference type="Pfam" id="PF07714">
    <property type="entry name" value="PK_Tyr_Ser-Thr"/>
    <property type="match status" value="1"/>
</dbReference>
<dbReference type="SMART" id="SM00060">
    <property type="entry name" value="FN3"/>
    <property type="match status" value="1"/>
</dbReference>
<dbReference type="RefSeq" id="XP_022080783.1">
    <property type="nucleotide sequence ID" value="XM_022225091.1"/>
</dbReference>
<feature type="binding site" evidence="21">
    <location>
        <begin position="636"/>
        <end position="642"/>
    </location>
    <ligand>
        <name>ATP</name>
        <dbReference type="ChEBI" id="CHEBI:30616"/>
    </ligand>
</feature>
<dbReference type="GO" id="GO:0043235">
    <property type="term" value="C:receptor complex"/>
    <property type="evidence" value="ECO:0007669"/>
    <property type="project" value="TreeGrafter"/>
</dbReference>
<dbReference type="PRINTS" id="PR00109">
    <property type="entry name" value="TYRKINASE"/>
</dbReference>
<accession>A0A8B7XJ07</accession>
<evidence type="ECO:0000256" key="6">
    <source>
        <dbReference type="ARBA" id="ARBA00022692"/>
    </source>
</evidence>
<keyword evidence="10" id="KW-0418">Kinase</keyword>
<keyword evidence="11 21" id="KW-0067">ATP-binding</keyword>
<evidence type="ECO:0000256" key="10">
    <source>
        <dbReference type="ARBA" id="ARBA00022777"/>
    </source>
</evidence>
<evidence type="ECO:0000256" key="5">
    <source>
        <dbReference type="ARBA" id="ARBA00022679"/>
    </source>
</evidence>
<feature type="disulfide bond" evidence="22">
    <location>
        <begin position="152"/>
        <end position="199"/>
    </location>
</feature>
<dbReference type="FunFam" id="3.30.200.20:FF:000814">
    <property type="entry name" value="Fibroblast growth factor receptor 2"/>
    <property type="match status" value="1"/>
</dbReference>
<dbReference type="InterPro" id="IPR003961">
    <property type="entry name" value="FN3_dom"/>
</dbReference>
<evidence type="ECO:0000256" key="14">
    <source>
        <dbReference type="ARBA" id="ARBA00023137"/>
    </source>
</evidence>
<evidence type="ECO:0000256" key="2">
    <source>
        <dbReference type="ARBA" id="ARBA00006692"/>
    </source>
</evidence>
<keyword evidence="17" id="KW-0325">Glycoprotein</keyword>
<dbReference type="GO" id="GO:0017134">
    <property type="term" value="F:fibroblast growth factor binding"/>
    <property type="evidence" value="ECO:0007669"/>
    <property type="project" value="TreeGrafter"/>
</dbReference>
<evidence type="ECO:0000259" key="26">
    <source>
        <dbReference type="PROSITE" id="PS50011"/>
    </source>
</evidence>
<evidence type="ECO:0000256" key="11">
    <source>
        <dbReference type="ARBA" id="ARBA00022840"/>
    </source>
</evidence>
<name>A0A8B7XJ07_ACAPL</name>
<evidence type="ECO:0000256" key="15">
    <source>
        <dbReference type="ARBA" id="ARBA00023157"/>
    </source>
</evidence>
<reference evidence="30 31" key="1">
    <citation type="submission" date="2025-04" db="UniProtKB">
        <authorList>
            <consortium name="RefSeq"/>
        </authorList>
    </citation>
    <scope>IDENTIFICATION</scope>
</reference>
<evidence type="ECO:0000256" key="7">
    <source>
        <dbReference type="ARBA" id="ARBA00022729"/>
    </source>
</evidence>
<feature type="chain" id="PRO_5044665439" description="receptor protein-tyrosine kinase" evidence="25">
    <location>
        <begin position="32"/>
        <end position="951"/>
    </location>
</feature>
<dbReference type="OrthoDB" id="5984265at2759"/>
<evidence type="ECO:0000256" key="22">
    <source>
        <dbReference type="PIRSR" id="PIRSR000628-3"/>
    </source>
</evidence>
<feature type="binding site" evidence="21">
    <location>
        <position position="790"/>
    </location>
    <ligand>
        <name>ATP</name>
        <dbReference type="ChEBI" id="CHEBI:30616"/>
    </ligand>
</feature>
<feature type="transmembrane region" description="Helical" evidence="24">
    <location>
        <begin position="540"/>
        <end position="563"/>
    </location>
</feature>
<dbReference type="InterPro" id="IPR013098">
    <property type="entry name" value="Ig_I-set"/>
</dbReference>
<evidence type="ECO:0000256" key="16">
    <source>
        <dbReference type="ARBA" id="ARBA00023170"/>
    </source>
</evidence>
<evidence type="ECO:0000259" key="27">
    <source>
        <dbReference type="PROSITE" id="PS50835"/>
    </source>
</evidence>
<dbReference type="InterPro" id="IPR016248">
    <property type="entry name" value="FGF_rcpt_fam"/>
</dbReference>
<dbReference type="EC" id="2.7.10.1" evidence="3"/>
<dbReference type="GO" id="GO:0005007">
    <property type="term" value="F:fibroblast growth factor receptor activity"/>
    <property type="evidence" value="ECO:0007669"/>
    <property type="project" value="InterPro"/>
</dbReference>
<dbReference type="KEGG" id="aplc:110973888"/>
<dbReference type="CDD" id="cd00063">
    <property type="entry name" value="FN3"/>
    <property type="match status" value="1"/>
</dbReference>
<dbReference type="RefSeq" id="XP_022080782.1">
    <property type="nucleotide sequence ID" value="XM_022225090.1"/>
</dbReference>
<dbReference type="PIRSF" id="PIRSF000628">
    <property type="entry name" value="FGFR"/>
    <property type="match status" value="1"/>
</dbReference>
<evidence type="ECO:0000256" key="9">
    <source>
        <dbReference type="ARBA" id="ARBA00022741"/>
    </source>
</evidence>
<dbReference type="Pfam" id="PF13927">
    <property type="entry name" value="Ig_3"/>
    <property type="match status" value="1"/>
</dbReference>
<keyword evidence="8" id="KW-0677">Repeat</keyword>
<keyword evidence="4" id="KW-0597">Phosphoprotein</keyword>
<proteinExistence type="inferred from homology"/>
<dbReference type="SUPFAM" id="SSF48726">
    <property type="entry name" value="Immunoglobulin"/>
    <property type="match status" value="3"/>
</dbReference>
<dbReference type="InterPro" id="IPR003598">
    <property type="entry name" value="Ig_sub2"/>
</dbReference>
<dbReference type="GO" id="GO:0008284">
    <property type="term" value="P:positive regulation of cell population proliferation"/>
    <property type="evidence" value="ECO:0007669"/>
    <property type="project" value="InterPro"/>
</dbReference>
<keyword evidence="7 25" id="KW-0732">Signal</keyword>
<dbReference type="AlphaFoldDB" id="A0A8B7XJ07"/>
<dbReference type="InterPro" id="IPR003599">
    <property type="entry name" value="Ig_sub"/>
</dbReference>
<keyword evidence="15 22" id="KW-1015">Disulfide bond</keyword>
<evidence type="ECO:0000256" key="23">
    <source>
        <dbReference type="PROSITE-ProRule" id="PRU10141"/>
    </source>
</evidence>
<dbReference type="FunFam" id="1.10.510.10:FF:000007">
    <property type="entry name" value="Fibroblast growth factor receptor"/>
    <property type="match status" value="1"/>
</dbReference>
<feature type="domain" description="Ig-like" evidence="27">
    <location>
        <begin position="348"/>
        <end position="510"/>
    </location>
</feature>
<dbReference type="PANTHER" id="PTHR24416:SF550">
    <property type="entry name" value="FIBROBLAST GROWTH FACTOR RECEPTOR HOMOLOG 1-RELATED"/>
    <property type="match status" value="1"/>
</dbReference>
<keyword evidence="5" id="KW-0808">Transferase</keyword>
<feature type="binding site" evidence="21 23">
    <location>
        <position position="664"/>
    </location>
    <ligand>
        <name>ATP</name>
        <dbReference type="ChEBI" id="CHEBI:30616"/>
    </ligand>
</feature>
<dbReference type="InterPro" id="IPR017441">
    <property type="entry name" value="Protein_kinase_ATP_BS"/>
</dbReference>
<comment type="similarity">
    <text evidence="2">Belongs to the protein kinase superfamily. CAMK Ser/Thr protein kinase family.</text>
</comment>
<dbReference type="InterPro" id="IPR011009">
    <property type="entry name" value="Kinase-like_dom_sf"/>
</dbReference>
<evidence type="ECO:0000256" key="4">
    <source>
        <dbReference type="ARBA" id="ARBA00022553"/>
    </source>
</evidence>
<dbReference type="Gene3D" id="3.30.200.20">
    <property type="entry name" value="Phosphorylase Kinase, domain 1"/>
    <property type="match status" value="1"/>
</dbReference>
<keyword evidence="18" id="KW-0393">Immunoglobulin domain</keyword>
<dbReference type="SUPFAM" id="SSF49265">
    <property type="entry name" value="Fibronectin type III"/>
    <property type="match status" value="1"/>
</dbReference>
<feature type="signal peptide" evidence="25">
    <location>
        <begin position="1"/>
        <end position="31"/>
    </location>
</feature>
<dbReference type="Proteomes" id="UP000694845">
    <property type="component" value="Unplaced"/>
</dbReference>
<evidence type="ECO:0000256" key="19">
    <source>
        <dbReference type="ARBA" id="ARBA00051243"/>
    </source>
</evidence>
<comment type="catalytic activity">
    <reaction evidence="19">
        <text>L-tyrosyl-[protein] + ATP = O-phospho-L-tyrosyl-[protein] + ADP + H(+)</text>
        <dbReference type="Rhea" id="RHEA:10596"/>
        <dbReference type="Rhea" id="RHEA-COMP:10136"/>
        <dbReference type="Rhea" id="RHEA-COMP:20101"/>
        <dbReference type="ChEBI" id="CHEBI:15378"/>
        <dbReference type="ChEBI" id="CHEBI:30616"/>
        <dbReference type="ChEBI" id="CHEBI:46858"/>
        <dbReference type="ChEBI" id="CHEBI:61978"/>
        <dbReference type="ChEBI" id="CHEBI:456216"/>
        <dbReference type="EC" id="2.7.10.1"/>
    </reaction>
</comment>
<evidence type="ECO:0000313" key="30">
    <source>
        <dbReference type="RefSeq" id="XP_022080782.1"/>
    </source>
</evidence>
<keyword evidence="9 23" id="KW-0547">Nucleotide-binding</keyword>
<evidence type="ECO:0000256" key="24">
    <source>
        <dbReference type="SAM" id="Phobius"/>
    </source>
</evidence>
<dbReference type="FunFam" id="2.60.40.10:FF:000016">
    <property type="entry name" value="Fibroblast growth factor receptor"/>
    <property type="match status" value="2"/>
</dbReference>
<keyword evidence="6 24" id="KW-0812">Transmembrane</keyword>
<sequence length="951" mass="106804">MGAIGWYRLQRLVIGLFLYVLSVQLIIPVEADADPSRTSPRNLSVTPIKLTTVTLNWDVPLDEGVYNYDVKYWRTQNKSQVWTRHVSNRTIYSVTDLQISTNYTFTVCITGSPELSTNEVTASGILPRGPSIKKDIVTKLTRRDTENVKFKCSVDGYPRPNITWWKGNVQLKTGADIEVKQVKMIITDLIEEDSGNYRCVARNDYGTLEVNFTLEVIADYTDDYTMSSSVIKGEESTNSYDDPMPPVFVKEKLLKPNIFTVAGDKIKLHCPNKGNPHPTVVWLKNGQLNWDQQSSVHDRVTINGPKLIIDRLMPLIDEGRYTCIVSNEMGSINHTTVIDITERIATRPIITELTDQEVVVGSNVSFECKVVSDATPHIVWLKMEAPKNFTQLQTMKDKLDLIVPTHKVELGNISEDLIEKWTNNLNLKCTEVMTTYLSNYSHWKCITSETLQPNLEIEKLPTVIDRDSGQDLKVQAQMLKIYNVSFDDAGMYSCLAGNYLGISRSSALLSVVAVPTLPPPTSAPVVNINRPVHWNQQKTVMVVAIACSCVILVLFCFIFLMCFKSNQRHTKNSIIVGPGKAPLIRQFSADSGQSSGPLVIGRSRLSSSLTVVSEYEVVLDPEWEFPRDRLSLGKVLGEGAFGKVVLAEAVGISNKEQTSTVAVKMLKGNASERELSDLVSELEMMKMIGKHTNIINLLGCSTQDGPLYVIVEYAHHGNLRDFLRQRRPPENAEMTVMLPGHELLTNKDLISMAYQVARGMEFLASKKAIHRDLAARNVLVTEDYIMKIADFGLARDVHYIDFYKKTTDGRLPVKWMAPEALFDRVFTTQSDVWSFGILLWEIITLGGTPYPSVPVEKMFDFLKSGKRLEQPQNCSLEIYHIMRECWHTSPGQRPTFFDLVEDLARIISLSSTQDYLDLEALGDAPVTTFVDAEFDSGNSSQHSRHSSESTV</sequence>
<evidence type="ECO:0000256" key="8">
    <source>
        <dbReference type="ARBA" id="ARBA00022737"/>
    </source>
</evidence>
<keyword evidence="29" id="KW-1185">Reference proteome</keyword>
<dbReference type="InterPro" id="IPR050122">
    <property type="entry name" value="RTK"/>
</dbReference>
<dbReference type="GeneID" id="110973888"/>
<dbReference type="Gene3D" id="2.60.40.10">
    <property type="entry name" value="Immunoglobulins"/>
    <property type="match status" value="4"/>
</dbReference>
<feature type="domain" description="Protein kinase" evidence="26">
    <location>
        <begin position="630"/>
        <end position="916"/>
    </location>
</feature>
<dbReference type="SUPFAM" id="SSF56112">
    <property type="entry name" value="Protein kinase-like (PK-like)"/>
    <property type="match status" value="1"/>
</dbReference>
<evidence type="ECO:0000313" key="31">
    <source>
        <dbReference type="RefSeq" id="XP_022080783.1"/>
    </source>
</evidence>
<feature type="binding site" evidence="21">
    <location>
        <position position="776"/>
    </location>
    <ligand>
        <name>ATP</name>
        <dbReference type="ChEBI" id="CHEBI:30616"/>
    </ligand>
</feature>
<keyword evidence="12 24" id="KW-1133">Transmembrane helix</keyword>
<dbReference type="GO" id="GO:0005886">
    <property type="term" value="C:plasma membrane"/>
    <property type="evidence" value="ECO:0007669"/>
    <property type="project" value="TreeGrafter"/>
</dbReference>
<feature type="domain" description="Ig-like" evidence="27">
    <location>
        <begin position="245"/>
        <end position="341"/>
    </location>
</feature>
<evidence type="ECO:0000256" key="1">
    <source>
        <dbReference type="ARBA" id="ARBA00004167"/>
    </source>
</evidence>
<dbReference type="Pfam" id="PF00041">
    <property type="entry name" value="fn3"/>
    <property type="match status" value="1"/>
</dbReference>
<dbReference type="InterPro" id="IPR007110">
    <property type="entry name" value="Ig-like_dom"/>
</dbReference>
<dbReference type="Gene3D" id="1.10.510.10">
    <property type="entry name" value="Transferase(Phosphotransferase) domain 1"/>
    <property type="match status" value="1"/>
</dbReference>
<dbReference type="InterPro" id="IPR036179">
    <property type="entry name" value="Ig-like_dom_sf"/>
</dbReference>
<dbReference type="SMART" id="SM00409">
    <property type="entry name" value="IG"/>
    <property type="match status" value="3"/>
</dbReference>
<comment type="subcellular location">
    <subcellularLocation>
        <location evidence="1">Membrane</location>
        <topology evidence="1">Single-pass membrane protein</topology>
    </subcellularLocation>
</comment>
<organism evidence="29 31">
    <name type="scientific">Acanthaster planci</name>
    <name type="common">Crown-of-thorns starfish</name>
    <dbReference type="NCBI Taxonomy" id="133434"/>
    <lineage>
        <taxon>Eukaryota</taxon>
        <taxon>Metazoa</taxon>
        <taxon>Echinodermata</taxon>
        <taxon>Eleutherozoa</taxon>
        <taxon>Asterozoa</taxon>
        <taxon>Asteroidea</taxon>
        <taxon>Valvatacea</taxon>
        <taxon>Valvatida</taxon>
        <taxon>Acanthasteridae</taxon>
        <taxon>Acanthaster</taxon>
    </lineage>
</organism>
<feature type="domain" description="Fibronectin type-III" evidence="28">
    <location>
        <begin position="39"/>
        <end position="129"/>
    </location>
</feature>
<protein>
    <recommendedName>
        <fullName evidence="3">receptor protein-tyrosine kinase</fullName>
        <ecNumber evidence="3">2.7.10.1</ecNumber>
    </recommendedName>
</protein>
<dbReference type="InterPro" id="IPR001245">
    <property type="entry name" value="Ser-Thr/Tyr_kinase_cat_dom"/>
</dbReference>
<dbReference type="GO" id="GO:0005524">
    <property type="term" value="F:ATP binding"/>
    <property type="evidence" value="ECO:0007669"/>
    <property type="project" value="UniProtKB-UniRule"/>
</dbReference>
<keyword evidence="16" id="KW-0675">Receptor</keyword>
<dbReference type="CDD" id="cd05053">
    <property type="entry name" value="PTKc_FGFR"/>
    <property type="match status" value="1"/>
</dbReference>
<dbReference type="InterPro" id="IPR013783">
    <property type="entry name" value="Ig-like_fold"/>
</dbReference>
<evidence type="ECO:0000256" key="25">
    <source>
        <dbReference type="SAM" id="SignalP"/>
    </source>
</evidence>
<dbReference type="PROSITE" id="PS50853">
    <property type="entry name" value="FN3"/>
    <property type="match status" value="1"/>
</dbReference>